<accession>A0ABR3TNX3</accession>
<dbReference type="Proteomes" id="UP001521184">
    <property type="component" value="Unassembled WGS sequence"/>
</dbReference>
<evidence type="ECO:0000313" key="3">
    <source>
        <dbReference type="Proteomes" id="UP001521184"/>
    </source>
</evidence>
<dbReference type="Gene3D" id="1.20.5.110">
    <property type="match status" value="1"/>
</dbReference>
<feature type="domain" description="T-SNARE coiled-coil homology" evidence="1">
    <location>
        <begin position="1"/>
        <end position="61"/>
    </location>
</feature>
<organism evidence="2 3">
    <name type="scientific">Diplodia intermedia</name>
    <dbReference type="NCBI Taxonomy" id="856260"/>
    <lineage>
        <taxon>Eukaryota</taxon>
        <taxon>Fungi</taxon>
        <taxon>Dikarya</taxon>
        <taxon>Ascomycota</taxon>
        <taxon>Pezizomycotina</taxon>
        <taxon>Dothideomycetes</taxon>
        <taxon>Dothideomycetes incertae sedis</taxon>
        <taxon>Botryosphaeriales</taxon>
        <taxon>Botryosphaeriaceae</taxon>
        <taxon>Diplodia</taxon>
    </lineage>
</organism>
<dbReference type="EMBL" id="JAKEKT020000040">
    <property type="protein sequence ID" value="KAL1641402.1"/>
    <property type="molecule type" value="Genomic_DNA"/>
</dbReference>
<name>A0ABR3TNX3_9PEZI</name>
<keyword evidence="3" id="KW-1185">Reference proteome</keyword>
<evidence type="ECO:0000313" key="2">
    <source>
        <dbReference type="EMBL" id="KAL1641402.1"/>
    </source>
</evidence>
<comment type="caution">
    <text evidence="2">The sequence shown here is derived from an EMBL/GenBank/DDBJ whole genome shotgun (WGS) entry which is preliminary data.</text>
</comment>
<dbReference type="SUPFAM" id="SSF58038">
    <property type="entry name" value="SNARE fusion complex"/>
    <property type="match status" value="1"/>
</dbReference>
<proteinExistence type="predicted"/>
<sequence>MEDEIDRDLDALHCAAGRLRNLSSAMETKVDMQNQHISRIKDKTDRVEERIVMYRSHSDRINCLSADSVKDLAN</sequence>
<gene>
    <name evidence="2" type="primary">SEC9_2</name>
    <name evidence="2" type="ORF">SLS58_006103</name>
</gene>
<dbReference type="PROSITE" id="PS50192">
    <property type="entry name" value="T_SNARE"/>
    <property type="match status" value="1"/>
</dbReference>
<evidence type="ECO:0000259" key="1">
    <source>
        <dbReference type="PROSITE" id="PS50192"/>
    </source>
</evidence>
<dbReference type="InterPro" id="IPR000727">
    <property type="entry name" value="T_SNARE_dom"/>
</dbReference>
<protein>
    <submittedName>
        <fullName evidence="2">Protein transport protein S9 plasma membrane t-SNARE</fullName>
    </submittedName>
</protein>
<reference evidence="2 3" key="1">
    <citation type="journal article" date="2023" name="Plant Dis.">
        <title>First Report of Diplodia intermedia Causing Canker and Dieback Diseases on Apple Trees in Canada.</title>
        <authorList>
            <person name="Ellouze W."/>
            <person name="Ilyukhin E."/>
            <person name="Sulman M."/>
            <person name="Ali S."/>
        </authorList>
    </citation>
    <scope>NUCLEOTIDE SEQUENCE [LARGE SCALE GENOMIC DNA]</scope>
    <source>
        <strain evidence="2 3">M45-28</strain>
    </source>
</reference>